<evidence type="ECO:0000313" key="7">
    <source>
        <dbReference type="EMBL" id="PWI26267.1"/>
    </source>
</evidence>
<evidence type="ECO:0000256" key="4">
    <source>
        <dbReference type="ARBA" id="ARBA00022989"/>
    </source>
</evidence>
<evidence type="ECO:0000256" key="1">
    <source>
        <dbReference type="ARBA" id="ARBA00004141"/>
    </source>
</evidence>
<proteinExistence type="inferred from homology"/>
<feature type="transmembrane region" description="Helical" evidence="6">
    <location>
        <begin position="12"/>
        <end position="29"/>
    </location>
</feature>
<organism evidence="7 8">
    <name type="scientific">Kurthia sibirica</name>
    <dbReference type="NCBI Taxonomy" id="202750"/>
    <lineage>
        <taxon>Bacteria</taxon>
        <taxon>Bacillati</taxon>
        <taxon>Bacillota</taxon>
        <taxon>Bacilli</taxon>
        <taxon>Bacillales</taxon>
        <taxon>Caryophanaceae</taxon>
        <taxon>Kurthia</taxon>
    </lineage>
</organism>
<evidence type="ECO:0008006" key="9">
    <source>
        <dbReference type="Google" id="ProtNLM"/>
    </source>
</evidence>
<dbReference type="Proteomes" id="UP000245938">
    <property type="component" value="Unassembled WGS sequence"/>
</dbReference>
<comment type="caution">
    <text evidence="7">The sequence shown here is derived from an EMBL/GenBank/DDBJ whole genome shotgun (WGS) entry which is preliminary data.</text>
</comment>
<evidence type="ECO:0000256" key="6">
    <source>
        <dbReference type="RuleBase" id="RU004379"/>
    </source>
</evidence>
<evidence type="ECO:0000256" key="2">
    <source>
        <dbReference type="ARBA" id="ARBA00010350"/>
    </source>
</evidence>
<evidence type="ECO:0000256" key="5">
    <source>
        <dbReference type="ARBA" id="ARBA00023136"/>
    </source>
</evidence>
<reference evidence="7 8" key="1">
    <citation type="submission" date="2018-05" db="EMBL/GenBank/DDBJ databases">
        <title>Kurthia sibirica genome sequence.</title>
        <authorList>
            <person name="Maclea K.S."/>
            <person name="Goen A.E."/>
        </authorList>
    </citation>
    <scope>NUCLEOTIDE SEQUENCE [LARGE SCALE GENOMIC DNA]</scope>
    <source>
        <strain evidence="7 8">ATCC 49154</strain>
    </source>
</reference>
<comment type="similarity">
    <text evidence="2 6">Belongs to the BI1 family.</text>
</comment>
<sequence>MANRQFNKVLRFFTILWLFTIIGLIIGVFLPPALIMPISIVTLVLLVLMMFSRTMRKMSKWISIIVATLTGITMFSLLNFYLGALGGGIVLLVFGSTAVIFVAAGLIGYFSKKDFSSWGNILFIILIGMIVFSIIAIFVNFSSLVLVVVSGLGVILFTVYTMYDMNRVAKQPILDEEVPMIALNLYLDFINLFQNLLRFVYNLRKMLS</sequence>
<protein>
    <recommendedName>
        <fullName evidence="9">BAX inhibitor (BI)-1/YccA family protein</fullName>
    </recommendedName>
</protein>
<evidence type="ECO:0000256" key="3">
    <source>
        <dbReference type="ARBA" id="ARBA00022692"/>
    </source>
</evidence>
<comment type="subcellular location">
    <subcellularLocation>
        <location evidence="1">Membrane</location>
        <topology evidence="1">Multi-pass membrane protein</topology>
    </subcellularLocation>
</comment>
<gene>
    <name evidence="7" type="ORF">DEX24_04900</name>
</gene>
<keyword evidence="4 6" id="KW-1133">Transmembrane helix</keyword>
<dbReference type="PANTHER" id="PTHR23291">
    <property type="entry name" value="BAX INHIBITOR-RELATED"/>
    <property type="match status" value="1"/>
</dbReference>
<dbReference type="PANTHER" id="PTHR23291:SF50">
    <property type="entry name" value="PROTEIN LIFEGUARD 4"/>
    <property type="match status" value="1"/>
</dbReference>
<keyword evidence="5 6" id="KW-0472">Membrane</keyword>
<dbReference type="EMBL" id="QFVR01000004">
    <property type="protein sequence ID" value="PWI26267.1"/>
    <property type="molecule type" value="Genomic_DNA"/>
</dbReference>
<feature type="transmembrane region" description="Helical" evidence="6">
    <location>
        <begin position="121"/>
        <end position="139"/>
    </location>
</feature>
<evidence type="ECO:0000313" key="8">
    <source>
        <dbReference type="Proteomes" id="UP000245938"/>
    </source>
</evidence>
<feature type="transmembrane region" description="Helical" evidence="6">
    <location>
        <begin position="61"/>
        <end position="82"/>
    </location>
</feature>
<dbReference type="RefSeq" id="WP_109305290.1">
    <property type="nucleotide sequence ID" value="NZ_BJUF01000016.1"/>
</dbReference>
<feature type="transmembrane region" description="Helical" evidence="6">
    <location>
        <begin position="35"/>
        <end position="52"/>
    </location>
</feature>
<feature type="transmembrane region" description="Helical" evidence="6">
    <location>
        <begin position="145"/>
        <end position="163"/>
    </location>
</feature>
<dbReference type="OrthoDB" id="9793828at2"/>
<feature type="transmembrane region" description="Helical" evidence="6">
    <location>
        <begin position="88"/>
        <end position="109"/>
    </location>
</feature>
<keyword evidence="3 6" id="KW-0812">Transmembrane</keyword>
<dbReference type="Pfam" id="PF01027">
    <property type="entry name" value="Bax1-I"/>
    <property type="match status" value="1"/>
</dbReference>
<dbReference type="AlphaFoldDB" id="A0A2U3AP08"/>
<accession>A0A2U3AP08</accession>
<dbReference type="InterPro" id="IPR006214">
    <property type="entry name" value="Bax_inhibitor_1-related"/>
</dbReference>
<keyword evidence="8" id="KW-1185">Reference proteome</keyword>
<name>A0A2U3AP08_9BACL</name>
<dbReference type="GO" id="GO:0005886">
    <property type="term" value="C:plasma membrane"/>
    <property type="evidence" value="ECO:0007669"/>
    <property type="project" value="TreeGrafter"/>
</dbReference>